<dbReference type="InterPro" id="IPR023996">
    <property type="entry name" value="TonB-dep_OMP_SusC/RagA"/>
</dbReference>
<evidence type="ECO:0000259" key="8">
    <source>
        <dbReference type="Pfam" id="PF07715"/>
    </source>
</evidence>
<dbReference type="InterPro" id="IPR036942">
    <property type="entry name" value="Beta-barrel_TonB_sf"/>
</dbReference>
<evidence type="ECO:0000256" key="6">
    <source>
        <dbReference type="ARBA" id="ARBA00023237"/>
    </source>
</evidence>
<comment type="similarity">
    <text evidence="7">Belongs to the TonB-dependent receptor family.</text>
</comment>
<dbReference type="Gene3D" id="2.60.40.1120">
    <property type="entry name" value="Carboxypeptidase-like, regulatory domain"/>
    <property type="match status" value="1"/>
</dbReference>
<dbReference type="InterPro" id="IPR012910">
    <property type="entry name" value="Plug_dom"/>
</dbReference>
<accession>A0A385SQZ7</accession>
<dbReference type="Gene3D" id="2.40.170.20">
    <property type="entry name" value="TonB-dependent receptor, beta-barrel domain"/>
    <property type="match status" value="1"/>
</dbReference>
<evidence type="ECO:0000256" key="1">
    <source>
        <dbReference type="ARBA" id="ARBA00004571"/>
    </source>
</evidence>
<evidence type="ECO:0000256" key="3">
    <source>
        <dbReference type="ARBA" id="ARBA00022452"/>
    </source>
</evidence>
<protein>
    <submittedName>
        <fullName evidence="9">TonB-dependent receptor</fullName>
    </submittedName>
</protein>
<dbReference type="Pfam" id="PF13715">
    <property type="entry name" value="CarbopepD_reg_2"/>
    <property type="match status" value="1"/>
</dbReference>
<sequence length="1020" mass="112718">MHISTNQIIQARNRSPRLLVTIIAMLWVMLPLLAQAQQQISGTVTDSENNPLPGVSVLLKGTTTGTVTDAGGNYSLSVSDTSIPLVFSFVGFQSQEVAIAGRSSITIVLADDLTTLGEVVVVGYGSQDKAQVTGAVATVSGQDLNKRVVTNPAALLQGQLPGLQVVQNSGEPGNEGVNFKIRGIGTFSGAGTDPLIIIDGLPGNISALNPNDIANVTILKDAAAAAIYGARGANGVIVVTTKKGQSGKTSITYTFNNGTTKATALPDLITNSAEFMALNNEARVNSGLNPIYSQDQIDLYRNATDRNKYPNHNWLGDMFRTVNVQNHYLNVNGGNENTSFSIGLGHTNQPGVMRGFDYRKSTLQLNLKTKINKHITFGTNSMIRYGKRKGAPQGSTDQFLATLAQSPLYAPKLWDGSGRYTFRAYSNEAGNKNPVAIAENLSQNTDEVYAQLNGFINVELIKGLNWETRGGANYRNAKSSDFRGRIPMYLYSDLSAQNFVDVGTLGLKVGQAQNLYTVLYSQLTYEKQMGKHFAKILAGGQQEQNRADTLGASRREFPTNQLTQLNAGPADGQTNYGTAAEWAIRSYYGRINYDYDDKYLLEASTRYDGTSRLPSDNRWGLFYAFSGGWRISRESFLTNVSWLNDLKLRGSWGKLGNQNIGTYPYQNVLSQSVYPFNGLSTGFYAPGLVDPNLTWETTKTVDFGFDARVLNDRLEFSFDWFKKDTYDILRSYQVPLYTGLNAPTVNNGKIRNIGYEAQVAYRGTIAEDINFRLGANIQHYKNKLVSYGSRDISDNSIREEGHELDEWYLYQWDGIFQSQQEIDNSPKQPVVPQPGDLKIKDVNGDGKIDASDRTYTKGRYPVASYNLSANFAWKGFDLGIQFYGSWGQKLYVSGWGIEPFRQGSAPTTAWRNRWTPDNPSTTMPRIYVADSYPAVQNYNSTYYLQDASFLRLKNLTLGYTVPSALVSKIKMQSLRFFFSGDNLHTWSKYKGLDPERTSVSGNYVAYPQNRVFTLGLSASL</sequence>
<dbReference type="EMBL" id="CP032382">
    <property type="protein sequence ID" value="AYB31960.1"/>
    <property type="molecule type" value="Genomic_DNA"/>
</dbReference>
<evidence type="ECO:0000256" key="4">
    <source>
        <dbReference type="ARBA" id="ARBA00022692"/>
    </source>
</evidence>
<dbReference type="NCBIfam" id="TIGR04056">
    <property type="entry name" value="OMP_RagA_SusC"/>
    <property type="match status" value="1"/>
</dbReference>
<dbReference type="InterPro" id="IPR023997">
    <property type="entry name" value="TonB-dep_OMP_SusC/RagA_CS"/>
</dbReference>
<evidence type="ECO:0000256" key="2">
    <source>
        <dbReference type="ARBA" id="ARBA00022448"/>
    </source>
</evidence>
<dbReference type="KEGG" id="chk:D4L85_15925"/>
<keyword evidence="2 7" id="KW-0813">Transport</keyword>
<name>A0A385SQZ7_9BACT</name>
<keyword evidence="4 7" id="KW-0812">Transmembrane</keyword>
<proteinExistence type="inferred from homology"/>
<evidence type="ECO:0000256" key="7">
    <source>
        <dbReference type="PROSITE-ProRule" id="PRU01360"/>
    </source>
</evidence>
<gene>
    <name evidence="9" type="ORF">D4L85_15925</name>
</gene>
<dbReference type="InterPro" id="IPR008969">
    <property type="entry name" value="CarboxyPept-like_regulatory"/>
</dbReference>
<dbReference type="AlphaFoldDB" id="A0A385SQZ7"/>
<dbReference type="InterPro" id="IPR039426">
    <property type="entry name" value="TonB-dep_rcpt-like"/>
</dbReference>
<reference evidence="10" key="1">
    <citation type="submission" date="2018-09" db="EMBL/GenBank/DDBJ databases">
        <title>Chryseolinea sp. KIS68-18 isolated from soil.</title>
        <authorList>
            <person name="Weon H.-Y."/>
            <person name="Kwon S.-W."/>
            <person name="Lee S.A."/>
        </authorList>
    </citation>
    <scope>NUCLEOTIDE SEQUENCE [LARGE SCALE GENOMIC DNA]</scope>
    <source>
        <strain evidence="10">KIS68-18</strain>
    </source>
</reference>
<dbReference type="RefSeq" id="WP_119755221.1">
    <property type="nucleotide sequence ID" value="NZ_CP032382.1"/>
</dbReference>
<dbReference type="NCBIfam" id="TIGR04057">
    <property type="entry name" value="SusC_RagA_signa"/>
    <property type="match status" value="1"/>
</dbReference>
<dbReference type="InterPro" id="IPR037066">
    <property type="entry name" value="Plug_dom_sf"/>
</dbReference>
<organism evidence="9 10">
    <name type="scientific">Chryseolinea soli</name>
    <dbReference type="NCBI Taxonomy" id="2321403"/>
    <lineage>
        <taxon>Bacteria</taxon>
        <taxon>Pseudomonadati</taxon>
        <taxon>Bacteroidota</taxon>
        <taxon>Cytophagia</taxon>
        <taxon>Cytophagales</taxon>
        <taxon>Fulvivirgaceae</taxon>
        <taxon>Chryseolinea</taxon>
    </lineage>
</organism>
<feature type="domain" description="TonB-dependent receptor plug" evidence="8">
    <location>
        <begin position="129"/>
        <end position="236"/>
    </location>
</feature>
<dbReference type="FunFam" id="2.170.130.10:FF:000003">
    <property type="entry name" value="SusC/RagA family TonB-linked outer membrane protein"/>
    <property type="match status" value="1"/>
</dbReference>
<dbReference type="GO" id="GO:0009279">
    <property type="term" value="C:cell outer membrane"/>
    <property type="evidence" value="ECO:0007669"/>
    <property type="project" value="UniProtKB-SubCell"/>
</dbReference>
<keyword evidence="6 7" id="KW-0998">Cell outer membrane</keyword>
<dbReference type="Gene3D" id="2.170.130.10">
    <property type="entry name" value="TonB-dependent receptor, plug domain"/>
    <property type="match status" value="1"/>
</dbReference>
<keyword evidence="10" id="KW-1185">Reference proteome</keyword>
<dbReference type="Pfam" id="PF07715">
    <property type="entry name" value="Plug"/>
    <property type="match status" value="1"/>
</dbReference>
<dbReference type="SUPFAM" id="SSF49464">
    <property type="entry name" value="Carboxypeptidase regulatory domain-like"/>
    <property type="match status" value="1"/>
</dbReference>
<evidence type="ECO:0000313" key="9">
    <source>
        <dbReference type="EMBL" id="AYB31960.1"/>
    </source>
</evidence>
<dbReference type="Proteomes" id="UP000266183">
    <property type="component" value="Chromosome"/>
</dbReference>
<keyword evidence="9" id="KW-0675">Receptor</keyword>
<dbReference type="OrthoDB" id="9768177at2"/>
<evidence type="ECO:0000313" key="10">
    <source>
        <dbReference type="Proteomes" id="UP000266183"/>
    </source>
</evidence>
<keyword evidence="3 7" id="KW-1134">Transmembrane beta strand</keyword>
<evidence type="ECO:0000256" key="5">
    <source>
        <dbReference type="ARBA" id="ARBA00023136"/>
    </source>
</evidence>
<dbReference type="SUPFAM" id="SSF56935">
    <property type="entry name" value="Porins"/>
    <property type="match status" value="1"/>
</dbReference>
<keyword evidence="5 7" id="KW-0472">Membrane</keyword>
<comment type="subcellular location">
    <subcellularLocation>
        <location evidence="1 7">Cell outer membrane</location>
        <topology evidence="1 7">Multi-pass membrane protein</topology>
    </subcellularLocation>
</comment>
<dbReference type="PROSITE" id="PS52016">
    <property type="entry name" value="TONB_DEPENDENT_REC_3"/>
    <property type="match status" value="1"/>
</dbReference>